<dbReference type="EMBL" id="JASPKY010000772">
    <property type="protein sequence ID" value="KAK9685524.1"/>
    <property type="molecule type" value="Genomic_DNA"/>
</dbReference>
<dbReference type="Proteomes" id="UP001458880">
    <property type="component" value="Unassembled WGS sequence"/>
</dbReference>
<accession>A0AAW1I8L7</accession>
<reference evidence="2 3" key="1">
    <citation type="journal article" date="2024" name="BMC Genomics">
        <title>De novo assembly and annotation of Popillia japonica's genome with initial clues to its potential as an invasive pest.</title>
        <authorList>
            <person name="Cucini C."/>
            <person name="Boschi S."/>
            <person name="Funari R."/>
            <person name="Cardaioli E."/>
            <person name="Iannotti N."/>
            <person name="Marturano G."/>
            <person name="Paoli F."/>
            <person name="Bruttini M."/>
            <person name="Carapelli A."/>
            <person name="Frati F."/>
            <person name="Nardi F."/>
        </authorList>
    </citation>
    <scope>NUCLEOTIDE SEQUENCE [LARGE SCALE GENOMIC DNA]</scope>
    <source>
        <strain evidence="2">DMR45628</strain>
    </source>
</reference>
<organism evidence="2 3">
    <name type="scientific">Popillia japonica</name>
    <name type="common">Japanese beetle</name>
    <dbReference type="NCBI Taxonomy" id="7064"/>
    <lineage>
        <taxon>Eukaryota</taxon>
        <taxon>Metazoa</taxon>
        <taxon>Ecdysozoa</taxon>
        <taxon>Arthropoda</taxon>
        <taxon>Hexapoda</taxon>
        <taxon>Insecta</taxon>
        <taxon>Pterygota</taxon>
        <taxon>Neoptera</taxon>
        <taxon>Endopterygota</taxon>
        <taxon>Coleoptera</taxon>
        <taxon>Polyphaga</taxon>
        <taxon>Scarabaeiformia</taxon>
        <taxon>Scarabaeidae</taxon>
        <taxon>Rutelinae</taxon>
        <taxon>Popillia</taxon>
    </lineage>
</organism>
<sequence length="98" mass="11141">MSTRKGPPRARKQRLLEPDYVEDSDIEEEFYGNCDEEDDYQEGSDSEEYSSDGDRNQGLTFEQFPVVNIELWPTSPHARPNEPSTSGSTSNWTSTGDM</sequence>
<name>A0AAW1I8L7_POPJA</name>
<comment type="caution">
    <text evidence="2">The sequence shown here is derived from an EMBL/GenBank/DDBJ whole genome shotgun (WGS) entry which is preliminary data.</text>
</comment>
<feature type="compositionally biased region" description="Acidic residues" evidence="1">
    <location>
        <begin position="19"/>
        <end position="51"/>
    </location>
</feature>
<feature type="compositionally biased region" description="Basic residues" evidence="1">
    <location>
        <begin position="1"/>
        <end position="13"/>
    </location>
</feature>
<proteinExistence type="predicted"/>
<evidence type="ECO:0000313" key="3">
    <source>
        <dbReference type="Proteomes" id="UP001458880"/>
    </source>
</evidence>
<dbReference type="AlphaFoldDB" id="A0AAW1I8L7"/>
<keyword evidence="3" id="KW-1185">Reference proteome</keyword>
<feature type="compositionally biased region" description="Low complexity" evidence="1">
    <location>
        <begin position="84"/>
        <end position="98"/>
    </location>
</feature>
<evidence type="ECO:0000256" key="1">
    <source>
        <dbReference type="SAM" id="MobiDB-lite"/>
    </source>
</evidence>
<evidence type="ECO:0000313" key="2">
    <source>
        <dbReference type="EMBL" id="KAK9685524.1"/>
    </source>
</evidence>
<feature type="region of interest" description="Disordered" evidence="1">
    <location>
        <begin position="1"/>
        <end position="98"/>
    </location>
</feature>
<protein>
    <submittedName>
        <fullName evidence="2">Uncharacterized protein</fullName>
    </submittedName>
</protein>
<gene>
    <name evidence="2" type="ORF">QE152_g37969</name>
</gene>